<feature type="region of interest" description="Disordered" evidence="1">
    <location>
        <begin position="1"/>
        <end position="96"/>
    </location>
</feature>
<reference evidence="2" key="1">
    <citation type="submission" date="2018-03" db="EMBL/GenBank/DDBJ databases">
        <authorList>
            <person name="Guldener U."/>
        </authorList>
    </citation>
    <scope>NUCLEOTIDE SEQUENCE</scope>
</reference>
<accession>A0AAE8MR38</accession>
<dbReference type="Proteomes" id="UP001187682">
    <property type="component" value="Unassembled WGS sequence"/>
</dbReference>
<comment type="caution">
    <text evidence="2">The sequence shown here is derived from an EMBL/GenBank/DDBJ whole genome shotgun (WGS) entry which is preliminary data.</text>
</comment>
<dbReference type="EMBL" id="ONZQ02000001">
    <property type="protein sequence ID" value="SPN97078.1"/>
    <property type="molecule type" value="Genomic_DNA"/>
</dbReference>
<evidence type="ECO:0000313" key="2">
    <source>
        <dbReference type="EMBL" id="SPN97078.1"/>
    </source>
</evidence>
<organism evidence="2 3">
    <name type="scientific">Cephalotrichum gorgonifer</name>
    <dbReference type="NCBI Taxonomy" id="2041049"/>
    <lineage>
        <taxon>Eukaryota</taxon>
        <taxon>Fungi</taxon>
        <taxon>Dikarya</taxon>
        <taxon>Ascomycota</taxon>
        <taxon>Pezizomycotina</taxon>
        <taxon>Sordariomycetes</taxon>
        <taxon>Hypocreomycetidae</taxon>
        <taxon>Microascales</taxon>
        <taxon>Microascaceae</taxon>
        <taxon>Cephalotrichum</taxon>
    </lineage>
</organism>
<evidence type="ECO:0000313" key="3">
    <source>
        <dbReference type="Proteomes" id="UP001187682"/>
    </source>
</evidence>
<evidence type="ECO:0000256" key="1">
    <source>
        <dbReference type="SAM" id="MobiDB-lite"/>
    </source>
</evidence>
<proteinExistence type="predicted"/>
<keyword evidence="3" id="KW-1185">Reference proteome</keyword>
<sequence length="278" mass="29444">MPATTPPGPRLELGLIEDPPLTDFEDGPFPDLEDSPPTMPDIVPPQHASLGGKDDISNSMHSSPRFYEDGPGKSLPSEAPRDGPPQLLYKNLHPDRGDNYEGDCDFFPRLEMPSVSAWGLPEPSSQANVMLPPTAVSELTVDITDSTGVPPTPATLAAMGGQSDSYIMAWIAAMQYNKLGGAPDGANSWAVGEDAVAPATRAAALAGVGEWSSTMEIREYHPEVDVALNEGGEEGSGWVLVPSTSSEAGSAPSLYTRPHHNPLVSGAQRVRHLLTSQR</sequence>
<feature type="compositionally biased region" description="Acidic residues" evidence="1">
    <location>
        <begin position="23"/>
        <end position="34"/>
    </location>
</feature>
<dbReference type="AlphaFoldDB" id="A0AAE8MR38"/>
<name>A0AAE8MR38_9PEZI</name>
<protein>
    <submittedName>
        <fullName evidence="2">Uncharacterized protein</fullName>
    </submittedName>
</protein>
<gene>
    <name evidence="2" type="ORF">DNG_00594</name>
</gene>